<gene>
    <name evidence="1" type="ORF">PRV_02965</name>
</gene>
<evidence type="ECO:0000313" key="2">
    <source>
        <dbReference type="Proteomes" id="UP000017119"/>
    </source>
</evidence>
<proteinExistence type="predicted"/>
<dbReference type="EMBL" id="CP006771">
    <property type="protein sequence ID" value="AGX89318.1"/>
    <property type="molecule type" value="Genomic_DNA"/>
</dbReference>
<dbReference type="STRING" id="1403316.PRV_02965"/>
<organism evidence="1 2">
    <name type="scientific">Mycoplasma parvum str. Indiana</name>
    <dbReference type="NCBI Taxonomy" id="1403316"/>
    <lineage>
        <taxon>Bacteria</taxon>
        <taxon>Bacillati</taxon>
        <taxon>Mycoplasmatota</taxon>
        <taxon>Mollicutes</taxon>
        <taxon>Mycoplasmataceae</taxon>
        <taxon>Mycoplasma</taxon>
    </lineage>
</organism>
<protein>
    <submittedName>
        <fullName evidence="1">Uncharacterized protein</fullName>
    </submittedName>
</protein>
<accession>U5NGC0</accession>
<dbReference type="AlphaFoldDB" id="U5NGC0"/>
<name>U5NGC0_9MOLU</name>
<dbReference type="PATRIC" id="fig|1403316.3.peg.554"/>
<dbReference type="RefSeq" id="WP_022770597.1">
    <property type="nucleotide sequence ID" value="NC_022575.1"/>
</dbReference>
<keyword evidence="2" id="KW-1185">Reference proteome</keyword>
<evidence type="ECO:0000313" key="1">
    <source>
        <dbReference type="EMBL" id="AGX89318.1"/>
    </source>
</evidence>
<dbReference type="KEGG" id="mpv:PRV_02965"/>
<sequence length="163" mass="19619">MFLFGWRKRIALLLCSFIFLGSVSYLTGTISNEQRNFNNQSNTNYLTKSFFYNSSPLRLFNSIFNISLPKMVKENASHNIQKTFSYMKKDNLWNQIKNTIKNQIFKKIFSLRPELKFDRQDLIGNIFYKWVDENILWVIVKFKLMVFDKKTWFYDNFAVIINE</sequence>
<dbReference type="OrthoDB" id="9943378at2"/>
<reference evidence="1 2" key="1">
    <citation type="journal article" date="2013" name="Genome Announc.">
        <title>Genome Sequence of Mycoplasma parvum (Formerly Eperythrozoon parvum), a Diminutive Hemoplasma of the Pig.</title>
        <authorList>
            <person name="do Nascimento N.C."/>
            <person name="Dos Santos A.P."/>
            <person name="Chu Y."/>
            <person name="Guimaraes A.M."/>
            <person name="Pagliaro A."/>
            <person name="Messick J.B."/>
        </authorList>
    </citation>
    <scope>NUCLEOTIDE SEQUENCE [LARGE SCALE GENOMIC DNA]</scope>
    <source>
        <strain evidence="1 2">Indiana</strain>
    </source>
</reference>
<dbReference type="Proteomes" id="UP000017119">
    <property type="component" value="Chromosome"/>
</dbReference>
<dbReference type="HOGENOM" id="CLU_1702306_0_0_14"/>